<evidence type="ECO:0000313" key="11">
    <source>
        <dbReference type="EMBL" id="QXM25017.1"/>
    </source>
</evidence>
<comment type="caution">
    <text evidence="9">Lacks conserved residue(s) required for the propagation of feature annotation.</text>
</comment>
<evidence type="ECO:0000256" key="2">
    <source>
        <dbReference type="ARBA" id="ARBA00022448"/>
    </source>
</evidence>
<evidence type="ECO:0000259" key="10">
    <source>
        <dbReference type="Pfam" id="PF04290"/>
    </source>
</evidence>
<evidence type="ECO:0000256" key="6">
    <source>
        <dbReference type="ARBA" id="ARBA00022989"/>
    </source>
</evidence>
<evidence type="ECO:0000256" key="3">
    <source>
        <dbReference type="ARBA" id="ARBA00022475"/>
    </source>
</evidence>
<dbReference type="RefSeq" id="WP_218286073.1">
    <property type="nucleotide sequence ID" value="NZ_CP076448.1"/>
</dbReference>
<comment type="subcellular location">
    <subcellularLocation>
        <location evidence="1 9">Cell inner membrane</location>
        <topology evidence="1 9">Multi-pass membrane protein</topology>
    </subcellularLocation>
</comment>
<comment type="subunit">
    <text evidence="9">The complex comprises the extracytoplasmic solute receptor protein and the two transmembrane proteins.</text>
</comment>
<dbReference type="GO" id="GO:0022857">
    <property type="term" value="F:transmembrane transporter activity"/>
    <property type="evidence" value="ECO:0007669"/>
    <property type="project" value="UniProtKB-UniRule"/>
</dbReference>
<protein>
    <recommendedName>
        <fullName evidence="9">TRAP transporter small permease protein</fullName>
    </recommendedName>
</protein>
<gene>
    <name evidence="11" type="ORF">KO353_01815</name>
</gene>
<keyword evidence="3" id="KW-1003">Cell membrane</keyword>
<dbReference type="Pfam" id="PF04290">
    <property type="entry name" value="DctQ"/>
    <property type="match status" value="1"/>
</dbReference>
<accession>A0A975U2Z6</accession>
<dbReference type="Proteomes" id="UP000694001">
    <property type="component" value="Chromosome"/>
</dbReference>
<keyword evidence="4 9" id="KW-0997">Cell inner membrane</keyword>
<dbReference type="KEGG" id="elio:KO353_01815"/>
<dbReference type="GO" id="GO:0005886">
    <property type="term" value="C:plasma membrane"/>
    <property type="evidence" value="ECO:0007669"/>
    <property type="project" value="UniProtKB-SubCell"/>
</dbReference>
<dbReference type="PANTHER" id="PTHR35011">
    <property type="entry name" value="2,3-DIKETO-L-GULONATE TRAP TRANSPORTER SMALL PERMEASE PROTEIN YIAM"/>
    <property type="match status" value="1"/>
</dbReference>
<keyword evidence="5 9" id="KW-0812">Transmembrane</keyword>
<evidence type="ECO:0000256" key="5">
    <source>
        <dbReference type="ARBA" id="ARBA00022692"/>
    </source>
</evidence>
<feature type="transmembrane region" description="Helical" evidence="9">
    <location>
        <begin position="133"/>
        <end position="157"/>
    </location>
</feature>
<keyword evidence="12" id="KW-1185">Reference proteome</keyword>
<feature type="transmembrane region" description="Helical" evidence="9">
    <location>
        <begin position="50"/>
        <end position="71"/>
    </location>
</feature>
<evidence type="ECO:0000313" key="12">
    <source>
        <dbReference type="Proteomes" id="UP000694001"/>
    </source>
</evidence>
<reference evidence="11" key="1">
    <citation type="submission" date="2021-06" db="EMBL/GenBank/DDBJ databases">
        <title>Elioraea tepida, sp. nov., a moderately thermophilic aerobic anoxygenic phototrophic bacterium isolated from an alkaline siliceous hot spring mat community in Yellowstone National Park, WY, USA.</title>
        <authorList>
            <person name="Saini M.K."/>
            <person name="Yoshida S."/>
            <person name="Sebastian A."/>
            <person name="Hirose S."/>
            <person name="Hara E."/>
            <person name="Tamaki H."/>
            <person name="Soulier N.T."/>
            <person name="Albert I."/>
            <person name="Hanada S."/>
            <person name="Bryant D.A."/>
            <person name="Tank M."/>
        </authorList>
    </citation>
    <scope>NUCLEOTIDE SEQUENCE</scope>
    <source>
        <strain evidence="11">MS-P2</strain>
    </source>
</reference>
<comment type="similarity">
    <text evidence="8 9">Belongs to the TRAP transporter small permease family.</text>
</comment>
<proteinExistence type="inferred from homology"/>
<evidence type="ECO:0000256" key="8">
    <source>
        <dbReference type="ARBA" id="ARBA00038436"/>
    </source>
</evidence>
<keyword evidence="7 9" id="KW-0472">Membrane</keyword>
<evidence type="ECO:0000256" key="4">
    <source>
        <dbReference type="ARBA" id="ARBA00022519"/>
    </source>
</evidence>
<name>A0A975U2Z6_9PROT</name>
<dbReference type="AlphaFoldDB" id="A0A975U2Z6"/>
<evidence type="ECO:0000256" key="7">
    <source>
        <dbReference type="ARBA" id="ARBA00023136"/>
    </source>
</evidence>
<dbReference type="InterPro" id="IPR007387">
    <property type="entry name" value="TRAP_DctQ"/>
</dbReference>
<dbReference type="GO" id="GO:0015740">
    <property type="term" value="P:C4-dicarboxylate transport"/>
    <property type="evidence" value="ECO:0007669"/>
    <property type="project" value="TreeGrafter"/>
</dbReference>
<evidence type="ECO:0000256" key="1">
    <source>
        <dbReference type="ARBA" id="ARBA00004429"/>
    </source>
</evidence>
<keyword evidence="6 9" id="KW-1133">Transmembrane helix</keyword>
<organism evidence="11 12">
    <name type="scientific">Elioraea tepida</name>
    <dbReference type="NCBI Taxonomy" id="2843330"/>
    <lineage>
        <taxon>Bacteria</taxon>
        <taxon>Pseudomonadati</taxon>
        <taxon>Pseudomonadota</taxon>
        <taxon>Alphaproteobacteria</taxon>
        <taxon>Acetobacterales</taxon>
        <taxon>Elioraeaceae</taxon>
        <taxon>Elioraea</taxon>
    </lineage>
</organism>
<dbReference type="InterPro" id="IPR055348">
    <property type="entry name" value="DctQ"/>
</dbReference>
<sequence length="168" mass="17381">MTARSSAERVVGPGRLAAGLLVALALAAMAVVTALDVIGRYLLNAPLPGSYELVGLLLAITVFAALPLATLGREHVVVDVLDHLLPPRLVALQRAVTEAAAGAVLAVLAWQLWLRGERLALEHATTNLLAIPLAPVAFLMAAFTALAAAAMVILAGVSLRERSSVRTG</sequence>
<comment type="function">
    <text evidence="9">Part of the tripartite ATP-independent periplasmic (TRAP) transport system.</text>
</comment>
<dbReference type="EMBL" id="CP076448">
    <property type="protein sequence ID" value="QXM25017.1"/>
    <property type="molecule type" value="Genomic_DNA"/>
</dbReference>
<feature type="transmembrane region" description="Helical" evidence="9">
    <location>
        <begin position="92"/>
        <end position="113"/>
    </location>
</feature>
<dbReference type="PANTHER" id="PTHR35011:SF10">
    <property type="entry name" value="TRAP TRANSPORTER SMALL PERMEASE PROTEIN"/>
    <property type="match status" value="1"/>
</dbReference>
<keyword evidence="2 9" id="KW-0813">Transport</keyword>
<feature type="domain" description="Tripartite ATP-independent periplasmic transporters DctQ component" evidence="10">
    <location>
        <begin position="29"/>
        <end position="152"/>
    </location>
</feature>
<evidence type="ECO:0000256" key="9">
    <source>
        <dbReference type="RuleBase" id="RU369079"/>
    </source>
</evidence>